<sequence length="365" mass="40809">MKTFLFGRWLASGLLVVCLLAALVFPVSYVWAQTPDGQGLVIASWNIERLGHGQNKDYEALGQIGQLFDFIAVQEAMTVEGLYRFQAALQEATGETWGMMYSHRIGRSTYKEKYAFVWRESRIDYLDGAVVYLDPGDLFAREPYSARFKNLSSGDEFAVATVHIVYGRRISDRTEEIEELARYWDWLHQIYPGTPVLLMGDFNLQPLHAAWQPLRDKGVVPLIVEGATTLSAVDGRFANLYDNIWVAESGPYASSPAGIVEFPALLGVTHEAARRHVSDHTPIYLLSHQAGLRGNIQADDFKVQPSAEESSAQKASDPLIGNRRSKILHRPDCPSYSRVGEANRVYFDTLEEAQDAGYRLAGNCP</sequence>
<keyword evidence="4" id="KW-0010">Activator</keyword>
<comment type="similarity">
    <text evidence="1">Belongs to the DNase I family.</text>
</comment>
<dbReference type="InterPro" id="IPR016202">
    <property type="entry name" value="DNase_I"/>
</dbReference>
<dbReference type="SUPFAM" id="SSF56219">
    <property type="entry name" value="DNase I-like"/>
    <property type="match status" value="1"/>
</dbReference>
<evidence type="ECO:0000313" key="8">
    <source>
        <dbReference type="Proteomes" id="UP001156682"/>
    </source>
</evidence>
<reference evidence="8" key="1">
    <citation type="journal article" date="2019" name="Int. J. Syst. Evol. Microbiol.">
        <title>The Global Catalogue of Microorganisms (GCM) 10K type strain sequencing project: providing services to taxonomists for standard genome sequencing and annotation.</title>
        <authorList>
            <consortium name="The Broad Institute Genomics Platform"/>
            <consortium name="The Broad Institute Genome Sequencing Center for Infectious Disease"/>
            <person name="Wu L."/>
            <person name="Ma J."/>
        </authorList>
    </citation>
    <scope>NUCLEOTIDE SEQUENCE [LARGE SCALE GENOMIC DNA]</scope>
    <source>
        <strain evidence="8">NBRC 100033</strain>
    </source>
</reference>
<dbReference type="InterPro" id="IPR036691">
    <property type="entry name" value="Endo/exonu/phosph_ase_sf"/>
</dbReference>
<dbReference type="EMBL" id="BSOR01000005">
    <property type="protein sequence ID" value="GLR62796.1"/>
    <property type="molecule type" value="Genomic_DNA"/>
</dbReference>
<dbReference type="Pfam" id="PF03372">
    <property type="entry name" value="Exo_endo_phos"/>
    <property type="match status" value="1"/>
</dbReference>
<dbReference type="Proteomes" id="UP001156682">
    <property type="component" value="Unassembled WGS sequence"/>
</dbReference>
<dbReference type="InterPro" id="IPR004026">
    <property type="entry name" value="Ada_DNA_repair_Zn-bd"/>
</dbReference>
<gene>
    <name evidence="7" type="ORF">GCM10007878_02310</name>
</gene>
<evidence type="ECO:0000256" key="2">
    <source>
        <dbReference type="ARBA" id="ARBA00022722"/>
    </source>
</evidence>
<evidence type="ECO:0000313" key="7">
    <source>
        <dbReference type="EMBL" id="GLR62796.1"/>
    </source>
</evidence>
<accession>A0ABQ5ZRM0</accession>
<dbReference type="PANTHER" id="PTHR11371:SF31">
    <property type="entry name" value="EXTRACELLULAR NUCLEASE"/>
    <property type="match status" value="1"/>
</dbReference>
<keyword evidence="3" id="KW-0378">Hydrolase</keyword>
<dbReference type="InterPro" id="IPR005135">
    <property type="entry name" value="Endo/exonuclease/phosphatase"/>
</dbReference>
<dbReference type="Gene3D" id="3.60.10.10">
    <property type="entry name" value="Endonuclease/exonuclease/phosphatase"/>
    <property type="match status" value="1"/>
</dbReference>
<evidence type="ECO:0000256" key="3">
    <source>
        <dbReference type="ARBA" id="ARBA00022801"/>
    </source>
</evidence>
<keyword evidence="8" id="KW-1185">Reference proteome</keyword>
<dbReference type="SUPFAM" id="SSF57884">
    <property type="entry name" value="Ada DNA repair protein, N-terminal domain (N-Ada 10)"/>
    <property type="match status" value="1"/>
</dbReference>
<dbReference type="Pfam" id="PF02805">
    <property type="entry name" value="Ada_Zn_binding"/>
    <property type="match status" value="1"/>
</dbReference>
<name>A0ABQ5ZRM0_9GAMM</name>
<evidence type="ECO:0000259" key="6">
    <source>
        <dbReference type="Pfam" id="PF03372"/>
    </source>
</evidence>
<protein>
    <recommendedName>
        <fullName evidence="9">Metal-dependent hydrolase, endonuclease/exonuclease/phosphatase family</fullName>
    </recommendedName>
</protein>
<dbReference type="SMART" id="SM00476">
    <property type="entry name" value="DNaseIc"/>
    <property type="match status" value="1"/>
</dbReference>
<evidence type="ECO:0000259" key="5">
    <source>
        <dbReference type="Pfam" id="PF02805"/>
    </source>
</evidence>
<evidence type="ECO:0008006" key="9">
    <source>
        <dbReference type="Google" id="ProtNLM"/>
    </source>
</evidence>
<evidence type="ECO:0000256" key="1">
    <source>
        <dbReference type="ARBA" id="ARBA00007359"/>
    </source>
</evidence>
<comment type="caution">
    <text evidence="7">The sequence shown here is derived from an EMBL/GenBank/DDBJ whole genome shotgun (WGS) entry which is preliminary data.</text>
</comment>
<keyword evidence="2" id="KW-0540">Nuclease</keyword>
<evidence type="ECO:0000256" key="4">
    <source>
        <dbReference type="ARBA" id="ARBA00023159"/>
    </source>
</evidence>
<feature type="domain" description="Endonuclease/exonuclease/phosphatase" evidence="6">
    <location>
        <begin position="43"/>
        <end position="208"/>
    </location>
</feature>
<dbReference type="InterPro" id="IPR035451">
    <property type="entry name" value="Ada-like_dom_sf"/>
</dbReference>
<dbReference type="RefSeq" id="WP_051610489.1">
    <property type="nucleotide sequence ID" value="NZ_BSOR01000005.1"/>
</dbReference>
<dbReference type="CDD" id="cd10283">
    <property type="entry name" value="MnuA_DNase1-like"/>
    <property type="match status" value="1"/>
</dbReference>
<organism evidence="7 8">
    <name type="scientific">Marinospirillum insulare</name>
    <dbReference type="NCBI Taxonomy" id="217169"/>
    <lineage>
        <taxon>Bacteria</taxon>
        <taxon>Pseudomonadati</taxon>
        <taxon>Pseudomonadota</taxon>
        <taxon>Gammaproteobacteria</taxon>
        <taxon>Oceanospirillales</taxon>
        <taxon>Oceanospirillaceae</taxon>
        <taxon>Marinospirillum</taxon>
    </lineage>
</organism>
<proteinExistence type="inferred from homology"/>
<dbReference type="PANTHER" id="PTHR11371">
    <property type="entry name" value="DEOXYRIBONUCLEASE"/>
    <property type="match status" value="1"/>
</dbReference>
<feature type="domain" description="Ada DNA repair metal-binding" evidence="5">
    <location>
        <begin position="319"/>
        <end position="364"/>
    </location>
</feature>
<dbReference type="Gene3D" id="3.40.10.10">
    <property type="entry name" value="DNA Methylphosphotriester Repair Domain"/>
    <property type="match status" value="1"/>
</dbReference>